<feature type="transmembrane region" description="Helical" evidence="7">
    <location>
        <begin position="354"/>
        <end position="373"/>
    </location>
</feature>
<dbReference type="Proteomes" id="UP000094526">
    <property type="component" value="Unassembled WGS sequence"/>
</dbReference>
<gene>
    <name evidence="9" type="ORF">CLCR_01173</name>
</gene>
<feature type="transmembrane region" description="Helical" evidence="7">
    <location>
        <begin position="136"/>
        <end position="159"/>
    </location>
</feature>
<comment type="subcellular location">
    <subcellularLocation>
        <location evidence="1">Membrane</location>
        <topology evidence="1">Multi-pass membrane protein</topology>
    </subcellularLocation>
</comment>
<feature type="transmembrane region" description="Helical" evidence="7">
    <location>
        <begin position="379"/>
        <end position="401"/>
    </location>
</feature>
<dbReference type="Pfam" id="PF07690">
    <property type="entry name" value="MFS_1"/>
    <property type="match status" value="1"/>
</dbReference>
<evidence type="ECO:0000256" key="5">
    <source>
        <dbReference type="ARBA" id="ARBA00023136"/>
    </source>
</evidence>
<dbReference type="SUPFAM" id="SSF103473">
    <property type="entry name" value="MFS general substrate transporter"/>
    <property type="match status" value="1"/>
</dbReference>
<keyword evidence="2" id="KW-0813">Transport</keyword>
<name>A0A1C1CCT0_9EURO</name>
<keyword evidence="4 7" id="KW-1133">Transmembrane helix</keyword>
<dbReference type="eggNOG" id="KOG2533">
    <property type="taxonomic scope" value="Eukaryota"/>
</dbReference>
<feature type="transmembrane region" description="Helical" evidence="7">
    <location>
        <begin position="446"/>
        <end position="467"/>
    </location>
</feature>
<keyword evidence="10" id="KW-1185">Reference proteome</keyword>
<sequence>MASIEKQPNSNSDSGSGEAELNTASEHVPEGINERSLVRKLDLTLLPALTILYLLSFLDRSNVGNARIEGLTTDIHMSGNEYLTGLTLYFIGYVLFEVPCNLILKVWTPRLWLPTLTLAWGIVATLMGVTQSKAGFYVVRFFLGVTESGLFPGIVFYLSMWYKRNERQFRVALFFSAASLAGAFGGILAFGIAKMRGVGGYNGWRWIFILVSTIVVGRHMMLTALKEGLLTIVVSAASYFFIHNYPDTAKFLNDDERAYIQNRLRLDSDATQHEKLDWANVKKAFTDVKCWLYALGFHSLSLPLYTLSLFLPSIIKSLGYTSATAQLMTIPPYAIAFCLTVTLAILSERYRVRAPLILASSSLAILGYILLLSDPRPGVSYVGIIFAASGIYPSVALVLSWPANNVSGQTKRAVANAMQISIGNLGAVLGTQLYRTETAPRYFLGHSFALGYMVANLAVVTTLYLVLKRENARRDAKESGDVDPEGPWLGDDDSRWRFHL</sequence>
<comment type="caution">
    <text evidence="9">The sequence shown here is derived from an EMBL/GenBank/DDBJ whole genome shotgun (WGS) entry which is preliminary data.</text>
</comment>
<dbReference type="GO" id="GO:0022857">
    <property type="term" value="F:transmembrane transporter activity"/>
    <property type="evidence" value="ECO:0007669"/>
    <property type="project" value="InterPro"/>
</dbReference>
<feature type="transmembrane region" description="Helical" evidence="7">
    <location>
        <begin position="111"/>
        <end position="130"/>
    </location>
</feature>
<evidence type="ECO:0000256" key="6">
    <source>
        <dbReference type="SAM" id="MobiDB-lite"/>
    </source>
</evidence>
<dbReference type="PANTHER" id="PTHR43791:SF22">
    <property type="entry name" value="TRANSPORTER, PUTATIVE (AFU_ORTHOLOGUE AFUA_6G11320)-RELATED"/>
    <property type="match status" value="1"/>
</dbReference>
<feature type="transmembrane region" description="Helical" evidence="7">
    <location>
        <begin position="413"/>
        <end position="434"/>
    </location>
</feature>
<feature type="transmembrane region" description="Helical" evidence="7">
    <location>
        <begin position="204"/>
        <end position="221"/>
    </location>
</feature>
<dbReference type="Gene3D" id="1.20.1250.20">
    <property type="entry name" value="MFS general substrate transporter like domains"/>
    <property type="match status" value="2"/>
</dbReference>
<keyword evidence="3 7" id="KW-0812">Transmembrane</keyword>
<dbReference type="InterPro" id="IPR020846">
    <property type="entry name" value="MFS_dom"/>
</dbReference>
<dbReference type="VEuPathDB" id="FungiDB:CLCR_01173"/>
<dbReference type="GO" id="GO:0016020">
    <property type="term" value="C:membrane"/>
    <property type="evidence" value="ECO:0007669"/>
    <property type="project" value="UniProtKB-SubCell"/>
</dbReference>
<protein>
    <submittedName>
        <fullName evidence="9">Putative transporter</fullName>
    </submittedName>
</protein>
<dbReference type="InterPro" id="IPR011701">
    <property type="entry name" value="MFS"/>
</dbReference>
<feature type="region of interest" description="Disordered" evidence="6">
    <location>
        <begin position="1"/>
        <end position="28"/>
    </location>
</feature>
<dbReference type="InterPro" id="IPR036259">
    <property type="entry name" value="MFS_trans_sf"/>
</dbReference>
<proteinExistence type="predicted"/>
<reference evidence="10" key="1">
    <citation type="submission" date="2015-07" db="EMBL/GenBank/DDBJ databases">
        <authorList>
            <person name="Teixeira M.M."/>
            <person name="Souza R.C."/>
            <person name="Almeida L.G."/>
            <person name="Vicente V.A."/>
            <person name="de Hoog S."/>
            <person name="Bocca A.L."/>
            <person name="de Almeida S.R."/>
            <person name="Vasconcelos A.T."/>
            <person name="Felipe M.S."/>
        </authorList>
    </citation>
    <scope>NUCLEOTIDE SEQUENCE [LARGE SCALE GENOMIC DNA]</scope>
    <source>
        <strain evidence="10">KSF</strain>
    </source>
</reference>
<feature type="transmembrane region" description="Helical" evidence="7">
    <location>
        <begin position="86"/>
        <end position="104"/>
    </location>
</feature>
<dbReference type="VEuPathDB" id="FungiDB:G647_09241"/>
<accession>A0A1C1CCT0</accession>
<organism evidence="9 10">
    <name type="scientific">Cladophialophora carrionii</name>
    <dbReference type="NCBI Taxonomy" id="86049"/>
    <lineage>
        <taxon>Eukaryota</taxon>
        <taxon>Fungi</taxon>
        <taxon>Dikarya</taxon>
        <taxon>Ascomycota</taxon>
        <taxon>Pezizomycotina</taxon>
        <taxon>Eurotiomycetes</taxon>
        <taxon>Chaetothyriomycetidae</taxon>
        <taxon>Chaetothyriales</taxon>
        <taxon>Herpotrichiellaceae</taxon>
        <taxon>Cladophialophora</taxon>
    </lineage>
</organism>
<dbReference type="FunFam" id="1.20.1250.20:FF:000068">
    <property type="entry name" value="MFS general substrate transporter"/>
    <property type="match status" value="1"/>
</dbReference>
<evidence type="ECO:0000256" key="7">
    <source>
        <dbReference type="SAM" id="Phobius"/>
    </source>
</evidence>
<evidence type="ECO:0000256" key="1">
    <source>
        <dbReference type="ARBA" id="ARBA00004141"/>
    </source>
</evidence>
<dbReference type="EMBL" id="LGRB01000016">
    <property type="protein sequence ID" value="OCT46281.1"/>
    <property type="molecule type" value="Genomic_DNA"/>
</dbReference>
<feature type="transmembrane region" description="Helical" evidence="7">
    <location>
        <begin position="330"/>
        <end position="347"/>
    </location>
</feature>
<evidence type="ECO:0000256" key="4">
    <source>
        <dbReference type="ARBA" id="ARBA00022989"/>
    </source>
</evidence>
<dbReference type="FunFam" id="1.20.1250.20:FF:000034">
    <property type="entry name" value="MFS general substrate transporter"/>
    <property type="match status" value="1"/>
</dbReference>
<dbReference type="PROSITE" id="PS50850">
    <property type="entry name" value="MFS"/>
    <property type="match status" value="1"/>
</dbReference>
<keyword evidence="5 7" id="KW-0472">Membrane</keyword>
<evidence type="ECO:0000259" key="8">
    <source>
        <dbReference type="PROSITE" id="PS50850"/>
    </source>
</evidence>
<feature type="domain" description="Major facilitator superfamily (MFS) profile" evidence="8">
    <location>
        <begin position="45"/>
        <end position="473"/>
    </location>
</feature>
<evidence type="ECO:0000256" key="3">
    <source>
        <dbReference type="ARBA" id="ARBA00022692"/>
    </source>
</evidence>
<dbReference type="OrthoDB" id="2962993at2759"/>
<feature type="transmembrane region" description="Helical" evidence="7">
    <location>
        <begin position="171"/>
        <end position="192"/>
    </location>
</feature>
<dbReference type="AlphaFoldDB" id="A0A1C1CCT0"/>
<evidence type="ECO:0000313" key="9">
    <source>
        <dbReference type="EMBL" id="OCT46281.1"/>
    </source>
</evidence>
<evidence type="ECO:0000256" key="2">
    <source>
        <dbReference type="ARBA" id="ARBA00022448"/>
    </source>
</evidence>
<feature type="transmembrane region" description="Helical" evidence="7">
    <location>
        <begin position="290"/>
        <end position="310"/>
    </location>
</feature>
<dbReference type="PANTHER" id="PTHR43791">
    <property type="entry name" value="PERMEASE-RELATED"/>
    <property type="match status" value="1"/>
</dbReference>
<feature type="compositionally biased region" description="Polar residues" evidence="6">
    <location>
        <begin position="1"/>
        <end position="15"/>
    </location>
</feature>
<evidence type="ECO:0000313" key="10">
    <source>
        <dbReference type="Proteomes" id="UP000094526"/>
    </source>
</evidence>